<dbReference type="CDD" id="cd07377">
    <property type="entry name" value="WHTH_GntR"/>
    <property type="match status" value="1"/>
</dbReference>
<keyword evidence="2 5" id="KW-0238">DNA-binding</keyword>
<comment type="caution">
    <text evidence="5">The sequence shown here is derived from an EMBL/GenBank/DDBJ whole genome shotgun (WGS) entry which is preliminary data.</text>
</comment>
<organism evidence="5 6">
    <name type="scientific">Pseudonocardia parietis</name>
    <dbReference type="NCBI Taxonomy" id="570936"/>
    <lineage>
        <taxon>Bacteria</taxon>
        <taxon>Bacillati</taxon>
        <taxon>Actinomycetota</taxon>
        <taxon>Actinomycetes</taxon>
        <taxon>Pseudonocardiales</taxon>
        <taxon>Pseudonocardiaceae</taxon>
        <taxon>Pseudonocardia</taxon>
    </lineage>
</organism>
<dbReference type="SUPFAM" id="SSF46785">
    <property type="entry name" value="Winged helix' DNA-binding domain"/>
    <property type="match status" value="1"/>
</dbReference>
<proteinExistence type="predicted"/>
<evidence type="ECO:0000256" key="1">
    <source>
        <dbReference type="ARBA" id="ARBA00023015"/>
    </source>
</evidence>
<reference evidence="5 6" key="1">
    <citation type="submission" date="2021-03" db="EMBL/GenBank/DDBJ databases">
        <title>Sequencing the genomes of 1000 actinobacteria strains.</title>
        <authorList>
            <person name="Klenk H.-P."/>
        </authorList>
    </citation>
    <scope>NUCLEOTIDE SEQUENCE [LARGE SCALE GENOMIC DNA]</scope>
    <source>
        <strain evidence="5 6">DSM 45256</strain>
    </source>
</reference>
<evidence type="ECO:0000313" key="5">
    <source>
        <dbReference type="EMBL" id="MBP2365054.1"/>
    </source>
</evidence>
<evidence type="ECO:0000313" key="6">
    <source>
        <dbReference type="Proteomes" id="UP001519295"/>
    </source>
</evidence>
<dbReference type="EMBL" id="JAGINU010000001">
    <property type="protein sequence ID" value="MBP2365054.1"/>
    <property type="molecule type" value="Genomic_DNA"/>
</dbReference>
<sequence>MAQSRGGRNRLSDMAARFVREAIIAGRLREGEYLRPEQLADELEISVTPAREALLAIEGEGFVEMVPRRGFVVAPLDPDDILDIFTSQALICGELASRAALRMSDSEIAELEQLQDTIVAAAGAGDYETVRTANHQFHRAINLAANARKMLWLLAITLKYTPSSTYSQTTGWPEAACTDHRDILNALQNRDADAARTSMSAHMKHLGVLLAQHIGSLSPSAH</sequence>
<dbReference type="InterPro" id="IPR008920">
    <property type="entry name" value="TF_FadR/GntR_C"/>
</dbReference>
<keyword evidence="6" id="KW-1185">Reference proteome</keyword>
<dbReference type="InterPro" id="IPR036390">
    <property type="entry name" value="WH_DNA-bd_sf"/>
</dbReference>
<dbReference type="InterPro" id="IPR011711">
    <property type="entry name" value="GntR_C"/>
</dbReference>
<dbReference type="Proteomes" id="UP001519295">
    <property type="component" value="Unassembled WGS sequence"/>
</dbReference>
<dbReference type="GO" id="GO:0003677">
    <property type="term" value="F:DNA binding"/>
    <property type="evidence" value="ECO:0007669"/>
    <property type="project" value="UniProtKB-KW"/>
</dbReference>
<dbReference type="SMART" id="SM00895">
    <property type="entry name" value="FCD"/>
    <property type="match status" value="1"/>
</dbReference>
<name>A0ABS4VMA1_9PSEU</name>
<dbReference type="Pfam" id="PF00392">
    <property type="entry name" value="GntR"/>
    <property type="match status" value="1"/>
</dbReference>
<accession>A0ABS4VMA1</accession>
<dbReference type="PANTHER" id="PTHR43537:SF24">
    <property type="entry name" value="GLUCONATE OPERON TRANSCRIPTIONAL REPRESSOR"/>
    <property type="match status" value="1"/>
</dbReference>
<dbReference type="InterPro" id="IPR000524">
    <property type="entry name" value="Tscrpt_reg_HTH_GntR"/>
</dbReference>
<protein>
    <submittedName>
        <fullName evidence="5">DNA-binding GntR family transcriptional regulator</fullName>
    </submittedName>
</protein>
<evidence type="ECO:0000256" key="3">
    <source>
        <dbReference type="ARBA" id="ARBA00023163"/>
    </source>
</evidence>
<keyword evidence="1" id="KW-0805">Transcription regulation</keyword>
<feature type="domain" description="HTH gntR-type" evidence="4">
    <location>
        <begin position="9"/>
        <end position="76"/>
    </location>
</feature>
<dbReference type="PANTHER" id="PTHR43537">
    <property type="entry name" value="TRANSCRIPTIONAL REGULATOR, GNTR FAMILY"/>
    <property type="match status" value="1"/>
</dbReference>
<dbReference type="PROSITE" id="PS50949">
    <property type="entry name" value="HTH_GNTR"/>
    <property type="match status" value="1"/>
</dbReference>
<evidence type="ECO:0000256" key="2">
    <source>
        <dbReference type="ARBA" id="ARBA00023125"/>
    </source>
</evidence>
<dbReference type="SUPFAM" id="SSF48008">
    <property type="entry name" value="GntR ligand-binding domain-like"/>
    <property type="match status" value="1"/>
</dbReference>
<dbReference type="InterPro" id="IPR036388">
    <property type="entry name" value="WH-like_DNA-bd_sf"/>
</dbReference>
<gene>
    <name evidence="5" type="ORF">JOF36_000750</name>
</gene>
<dbReference type="Gene3D" id="1.10.10.10">
    <property type="entry name" value="Winged helix-like DNA-binding domain superfamily/Winged helix DNA-binding domain"/>
    <property type="match status" value="1"/>
</dbReference>
<keyword evidence="3" id="KW-0804">Transcription</keyword>
<dbReference type="Pfam" id="PF07729">
    <property type="entry name" value="FCD"/>
    <property type="match status" value="1"/>
</dbReference>
<evidence type="ECO:0000259" key="4">
    <source>
        <dbReference type="PROSITE" id="PS50949"/>
    </source>
</evidence>
<dbReference type="RefSeq" id="WP_210025023.1">
    <property type="nucleotide sequence ID" value="NZ_JAGINU010000001.1"/>
</dbReference>
<dbReference type="Gene3D" id="1.20.120.530">
    <property type="entry name" value="GntR ligand-binding domain-like"/>
    <property type="match status" value="1"/>
</dbReference>
<dbReference type="SMART" id="SM00345">
    <property type="entry name" value="HTH_GNTR"/>
    <property type="match status" value="1"/>
</dbReference>